<evidence type="ECO:0000313" key="2">
    <source>
        <dbReference type="EMBL" id="AKV73790.1"/>
    </source>
</evidence>
<evidence type="ECO:0000313" key="6">
    <source>
        <dbReference type="EMBL" id="AKV82774.1"/>
    </source>
</evidence>
<evidence type="ECO:0000313" key="12">
    <source>
        <dbReference type="Proteomes" id="UP000068832"/>
    </source>
</evidence>
<accession>A0A088E671</accession>
<dbReference type="Proteomes" id="UP000062398">
    <property type="component" value="Chromosome"/>
</dbReference>
<dbReference type="Proteomes" id="UP000029084">
    <property type="component" value="Chromosome"/>
</dbReference>
<organism evidence="1 7">
    <name type="scientific">Metallosphaera sedula</name>
    <dbReference type="NCBI Taxonomy" id="43687"/>
    <lineage>
        <taxon>Archaea</taxon>
        <taxon>Thermoproteota</taxon>
        <taxon>Thermoprotei</taxon>
        <taxon>Sulfolobales</taxon>
        <taxon>Sulfolobaceae</taxon>
        <taxon>Metallosphaera</taxon>
    </lineage>
</organism>
<evidence type="ECO:0000313" key="7">
    <source>
        <dbReference type="Proteomes" id="UP000029084"/>
    </source>
</evidence>
<proteinExistence type="predicted"/>
<evidence type="ECO:0000313" key="8">
    <source>
        <dbReference type="Proteomes" id="UP000056255"/>
    </source>
</evidence>
<evidence type="ECO:0000313" key="9">
    <source>
        <dbReference type="Proteomes" id="UP000061362"/>
    </source>
</evidence>
<dbReference type="EMBL" id="CP008822">
    <property type="protein sequence ID" value="AIM26845.1"/>
    <property type="molecule type" value="Genomic_DNA"/>
</dbReference>
<dbReference type="Proteomes" id="UP000056255">
    <property type="component" value="Chromosome"/>
</dbReference>
<evidence type="ECO:0000313" key="1">
    <source>
        <dbReference type="EMBL" id="AIM26845.1"/>
    </source>
</evidence>
<dbReference type="AlphaFoldDB" id="A0A088E671"/>
<dbReference type="Proteomes" id="UP000068832">
    <property type="component" value="Chromosome"/>
</dbReference>
<name>A0A088E671_9CREN</name>
<evidence type="ECO:0000313" key="3">
    <source>
        <dbReference type="EMBL" id="AKV76030.1"/>
    </source>
</evidence>
<dbReference type="Proteomes" id="UP000062475">
    <property type="component" value="Chromosome"/>
</dbReference>
<evidence type="ECO:0000313" key="5">
    <source>
        <dbReference type="EMBL" id="AKV80526.1"/>
    </source>
</evidence>
<evidence type="ECO:0000313" key="4">
    <source>
        <dbReference type="EMBL" id="AKV78281.1"/>
    </source>
</evidence>
<sequence>MFFNLREQYNIVIVQIIYRKFTPEIKKLVNRLRRIRAVEDIIFSKGERNMLIVDGLVAWKEGDGDPMEGFYDIRIIKSMLEINPEVSA</sequence>
<dbReference type="OMA" id="GERNVIM"/>
<reference evidence="9 10" key="2">
    <citation type="journal article" date="2015" name="Genome Announc.">
        <title>Complete Genome Sequences of Evolved Arsenate-Resistant Metallosphaera sedula Strains.</title>
        <authorList>
            <person name="Ai C."/>
            <person name="McCarthy S."/>
            <person name="Schackwitz W."/>
            <person name="Martin J."/>
            <person name="Lipzen A."/>
            <person name="Blum P."/>
        </authorList>
    </citation>
    <scope>NUCLEOTIDE SEQUENCE [LARGE SCALE GENOMIC DNA]</scope>
    <source>
        <strain evidence="4 10">ARS120-1</strain>
        <strain evidence="5 9">ARS120-2</strain>
        <strain evidence="2 12">ARS50-1</strain>
        <strain evidence="3 11">ARS50-2</strain>
    </source>
</reference>
<dbReference type="EMBL" id="CP012174">
    <property type="protein sequence ID" value="AKV78281.1"/>
    <property type="molecule type" value="Genomic_DNA"/>
</dbReference>
<reference evidence="1 7" key="1">
    <citation type="journal article" date="2014" name="J. Bacteriol.">
        <title>Role of an Archaeal PitA Transporter in the Copper and Arsenic Resistance of Metallosphaera sedula, an Extreme Thermoacidophile.</title>
        <authorList>
            <person name="McCarthy S."/>
            <person name="Ai C."/>
            <person name="Wheaton G."/>
            <person name="Tevatia R."/>
            <person name="Eckrich V."/>
            <person name="Kelly R."/>
            <person name="Blum P."/>
        </authorList>
    </citation>
    <scope>NUCLEOTIDE SEQUENCE [LARGE SCALE GENOMIC DNA]</scope>
    <source>
        <strain evidence="1 7">CuR1</strain>
    </source>
</reference>
<dbReference type="EMBL" id="CP012173">
    <property type="protein sequence ID" value="AKV76030.1"/>
    <property type="molecule type" value="Genomic_DNA"/>
</dbReference>
<reference evidence="6 8" key="3">
    <citation type="submission" date="2015-07" db="EMBL/GenBank/DDBJ databases">
        <title>Physiological, transcriptional responses and genome re-sequencing of acid resistant extremely thermoacidophilic Metallosphaera sedula SARC-M1.</title>
        <authorList>
            <person name="Ai C."/>
            <person name="McCarthy S."/>
            <person name="Eckrich V."/>
            <person name="Rudrappa D."/>
            <person name="Qiu G."/>
            <person name="Blum P."/>
        </authorList>
    </citation>
    <scope>NUCLEOTIDE SEQUENCE [LARGE SCALE GENOMIC DNA]</scope>
    <source>
        <strain evidence="6 8">SARC-M1</strain>
    </source>
</reference>
<evidence type="ECO:0000313" key="10">
    <source>
        <dbReference type="Proteomes" id="UP000062398"/>
    </source>
</evidence>
<dbReference type="Proteomes" id="UP000061362">
    <property type="component" value="Chromosome"/>
</dbReference>
<protein>
    <submittedName>
        <fullName evidence="1">Uncharacterized protein</fullName>
    </submittedName>
</protein>
<dbReference type="EMBL" id="CP012176">
    <property type="protein sequence ID" value="AKV82774.1"/>
    <property type="molecule type" value="Genomic_DNA"/>
</dbReference>
<evidence type="ECO:0000313" key="11">
    <source>
        <dbReference type="Proteomes" id="UP000062475"/>
    </source>
</evidence>
<dbReference type="PATRIC" id="fig|43687.5.peg.698"/>
<dbReference type="EMBL" id="CP012172">
    <property type="protein sequence ID" value="AKV73790.1"/>
    <property type="molecule type" value="Genomic_DNA"/>
</dbReference>
<dbReference type="EMBL" id="CP012175">
    <property type="protein sequence ID" value="AKV80526.1"/>
    <property type="molecule type" value="Genomic_DNA"/>
</dbReference>
<gene>
    <name evidence="1" type="ORF">HA72_0683</name>
    <name evidence="2" type="ORF">MsedA_0696</name>
    <name evidence="3" type="ORF">MsedB_0696</name>
    <name evidence="4" type="ORF">MsedC_0695</name>
    <name evidence="5" type="ORF">MsedD_0696</name>
    <name evidence="6" type="ORF">MsedE_0696</name>
</gene>